<accession>A0A9D3VGT3</accession>
<protein>
    <submittedName>
        <fullName evidence="1">Uncharacterized protein</fullName>
    </submittedName>
</protein>
<comment type="caution">
    <text evidence="1">The sequence shown here is derived from an EMBL/GenBank/DDBJ whole genome shotgun (WGS) entry which is preliminary data.</text>
</comment>
<gene>
    <name evidence="1" type="ORF">J1N35_022232</name>
</gene>
<name>A0A9D3VGT3_9ROSI</name>
<dbReference type="Proteomes" id="UP000828251">
    <property type="component" value="Unassembled WGS sequence"/>
</dbReference>
<reference evidence="1 2" key="1">
    <citation type="journal article" date="2021" name="Plant Biotechnol. J.">
        <title>Multi-omics assisted identification of the key and species-specific regulatory components of drought-tolerant mechanisms in Gossypium stocksii.</title>
        <authorList>
            <person name="Yu D."/>
            <person name="Ke L."/>
            <person name="Zhang D."/>
            <person name="Wu Y."/>
            <person name="Sun Y."/>
            <person name="Mei J."/>
            <person name="Sun J."/>
            <person name="Sun Y."/>
        </authorList>
    </citation>
    <scope>NUCLEOTIDE SEQUENCE [LARGE SCALE GENOMIC DNA]</scope>
    <source>
        <strain evidence="2">cv. E1</strain>
        <tissue evidence="1">Leaf</tissue>
    </source>
</reference>
<organism evidence="1 2">
    <name type="scientific">Gossypium stocksii</name>
    <dbReference type="NCBI Taxonomy" id="47602"/>
    <lineage>
        <taxon>Eukaryota</taxon>
        <taxon>Viridiplantae</taxon>
        <taxon>Streptophyta</taxon>
        <taxon>Embryophyta</taxon>
        <taxon>Tracheophyta</taxon>
        <taxon>Spermatophyta</taxon>
        <taxon>Magnoliopsida</taxon>
        <taxon>eudicotyledons</taxon>
        <taxon>Gunneridae</taxon>
        <taxon>Pentapetalae</taxon>
        <taxon>rosids</taxon>
        <taxon>malvids</taxon>
        <taxon>Malvales</taxon>
        <taxon>Malvaceae</taxon>
        <taxon>Malvoideae</taxon>
        <taxon>Gossypium</taxon>
    </lineage>
</organism>
<sequence length="124" mass="14734">MIKERLDRFFTSMPVIEKFSFLATYVVRQTNSDHDVIMLDTWGRKLKMHNISPRLSFKYDVCWAIEVEAKNIIKSGWKCSDNNFVDKLNNMCLSLGLWQRGLYNKMKKAIRRLENKIDRIIDSL</sequence>
<evidence type="ECO:0000313" key="2">
    <source>
        <dbReference type="Proteomes" id="UP000828251"/>
    </source>
</evidence>
<dbReference type="EMBL" id="JAIQCV010000007">
    <property type="protein sequence ID" value="KAH1082471.1"/>
    <property type="molecule type" value="Genomic_DNA"/>
</dbReference>
<keyword evidence="2" id="KW-1185">Reference proteome</keyword>
<dbReference type="OrthoDB" id="999675at2759"/>
<proteinExistence type="predicted"/>
<dbReference type="AlphaFoldDB" id="A0A9D3VGT3"/>
<evidence type="ECO:0000313" key="1">
    <source>
        <dbReference type="EMBL" id="KAH1082471.1"/>
    </source>
</evidence>